<dbReference type="AlphaFoldDB" id="A0A6G1HCG4"/>
<reference evidence="7" key="1">
    <citation type="journal article" date="2020" name="Stud. Mycol.">
        <title>101 Dothideomycetes genomes: a test case for predicting lifestyles and emergence of pathogens.</title>
        <authorList>
            <person name="Haridas S."/>
            <person name="Albert R."/>
            <person name="Binder M."/>
            <person name="Bloem J."/>
            <person name="Labutti K."/>
            <person name="Salamov A."/>
            <person name="Andreopoulos B."/>
            <person name="Baker S."/>
            <person name="Barry K."/>
            <person name="Bills G."/>
            <person name="Bluhm B."/>
            <person name="Cannon C."/>
            <person name="Castanera R."/>
            <person name="Culley D."/>
            <person name="Daum C."/>
            <person name="Ezra D."/>
            <person name="Gonzalez J."/>
            <person name="Henrissat B."/>
            <person name="Kuo A."/>
            <person name="Liang C."/>
            <person name="Lipzen A."/>
            <person name="Lutzoni F."/>
            <person name="Magnuson J."/>
            <person name="Mondo S."/>
            <person name="Nolan M."/>
            <person name="Ohm R."/>
            <person name="Pangilinan J."/>
            <person name="Park H.-J."/>
            <person name="Ramirez L."/>
            <person name="Alfaro M."/>
            <person name="Sun H."/>
            <person name="Tritt A."/>
            <person name="Yoshinaga Y."/>
            <person name="Zwiers L.-H."/>
            <person name="Turgeon B."/>
            <person name="Goodwin S."/>
            <person name="Spatafora J."/>
            <person name="Crous P."/>
            <person name="Grigoriev I."/>
        </authorList>
    </citation>
    <scope>NUCLEOTIDE SEQUENCE</scope>
    <source>
        <strain evidence="7">CBS 113979</strain>
    </source>
</reference>
<evidence type="ECO:0000259" key="6">
    <source>
        <dbReference type="Pfam" id="PF07976"/>
    </source>
</evidence>
<dbReference type="OrthoDB" id="1716816at2759"/>
<evidence type="ECO:0000313" key="7">
    <source>
        <dbReference type="EMBL" id="KAF1990709.1"/>
    </source>
</evidence>
<dbReference type="Gene3D" id="3.40.30.20">
    <property type="match status" value="1"/>
</dbReference>
<keyword evidence="4" id="KW-0560">Oxidoreductase</keyword>
<accession>A0A6G1HCG4</accession>
<dbReference type="Pfam" id="PF01494">
    <property type="entry name" value="FAD_binding_3"/>
    <property type="match status" value="1"/>
</dbReference>
<keyword evidence="8" id="KW-1185">Reference proteome</keyword>
<dbReference type="InterPro" id="IPR012941">
    <property type="entry name" value="Phe_hydrox_C_dim_dom"/>
</dbReference>
<evidence type="ECO:0000259" key="5">
    <source>
        <dbReference type="Pfam" id="PF01494"/>
    </source>
</evidence>
<dbReference type="SUPFAM" id="SSF54373">
    <property type="entry name" value="FAD-linked reductases, C-terminal domain"/>
    <property type="match status" value="1"/>
</dbReference>
<dbReference type="InterPro" id="IPR002938">
    <property type="entry name" value="FAD-bd"/>
</dbReference>
<dbReference type="PANTHER" id="PTHR43004:SF5">
    <property type="entry name" value="FAD-BINDING DOMAIN-CONTAINING PROTEIN"/>
    <property type="match status" value="1"/>
</dbReference>
<evidence type="ECO:0000256" key="2">
    <source>
        <dbReference type="ARBA" id="ARBA00022630"/>
    </source>
</evidence>
<dbReference type="GO" id="GO:0016709">
    <property type="term" value="F:oxidoreductase activity, acting on paired donors, with incorporation or reduction of molecular oxygen, NAD(P)H as one donor, and incorporation of one atom of oxygen"/>
    <property type="evidence" value="ECO:0007669"/>
    <property type="project" value="UniProtKB-ARBA"/>
</dbReference>
<keyword evidence="2" id="KW-0285">Flavoprotein</keyword>
<dbReference type="Pfam" id="PF07976">
    <property type="entry name" value="Phe_hydrox_dim"/>
    <property type="match status" value="1"/>
</dbReference>
<gene>
    <name evidence="7" type="ORF">K402DRAFT_410166</name>
</gene>
<dbReference type="InterPro" id="IPR050641">
    <property type="entry name" value="RIFMO-like"/>
</dbReference>
<evidence type="ECO:0000256" key="3">
    <source>
        <dbReference type="ARBA" id="ARBA00022827"/>
    </source>
</evidence>
<dbReference type="Proteomes" id="UP000800041">
    <property type="component" value="Unassembled WGS sequence"/>
</dbReference>
<dbReference type="InterPro" id="IPR038220">
    <property type="entry name" value="PHOX_C_sf"/>
</dbReference>
<dbReference type="SUPFAM" id="SSF52833">
    <property type="entry name" value="Thioredoxin-like"/>
    <property type="match status" value="1"/>
</dbReference>
<dbReference type="GO" id="GO:0071949">
    <property type="term" value="F:FAD binding"/>
    <property type="evidence" value="ECO:0007669"/>
    <property type="project" value="InterPro"/>
</dbReference>
<dbReference type="PANTHER" id="PTHR43004">
    <property type="entry name" value="TRK SYSTEM POTASSIUM UPTAKE PROTEIN"/>
    <property type="match status" value="1"/>
</dbReference>
<name>A0A6G1HCG4_9PEZI</name>
<dbReference type="InterPro" id="IPR036188">
    <property type="entry name" value="FAD/NAD-bd_sf"/>
</dbReference>
<dbReference type="InterPro" id="IPR036249">
    <property type="entry name" value="Thioredoxin-like_sf"/>
</dbReference>
<dbReference type="EMBL" id="ML977141">
    <property type="protein sequence ID" value="KAF1990709.1"/>
    <property type="molecule type" value="Genomic_DNA"/>
</dbReference>
<sequence>MSSFSDVLIVGGGPVGLITAHALSQTLPASSIRVIDTLPKSSRDAYGRAITLFPRSSELLDQLGLAEDLAQECFACRDTVSYDSHGNEVQGRGWAFMESMGRGKEGKDTAWDFALVLRQKYQEDIFRQKLARKGILLEGGVECVDIAIHEKEVQGGYRIHATLLHKDRGRKEKVRCRYLIGADGGRSFIRRAARIPFDGSSSEDKWVRVDGVIETNLPKPRTYCAIESPTHGNVLWAALDHGATRIGYAFTAERQKAYKDFDEEAGVKEAIASVKPFNLKFKQVDWWTIYVVGQRIARSFLTKSCLFLAGDACHTHSSGAAQGMNTGIHDAVNLGWKLALVLRGLAKPELLRTYETDRKPNVQKLIDYDKDISRLMSMQLPLNWKGDPKADPNVVLGEVMKEAATFSSGLGISYAIDGVLSVRGSWPTSASIDAGAIGPGMRVPDVEIQRPGTFATTRLHKEMPNQARFYVLTFVGVTSVTEPHYSDFFTTAGSSKVLSSQVAAETISFITIIPQTAPSPSELLGLQPPGRVFFDGTNAAHARFGVGATEGAVVVARPDGWVGTSAVLGKEAVGELEKYFERFLRLDYVSSGLWTRAKL</sequence>
<evidence type="ECO:0000313" key="8">
    <source>
        <dbReference type="Proteomes" id="UP000800041"/>
    </source>
</evidence>
<evidence type="ECO:0000256" key="1">
    <source>
        <dbReference type="ARBA" id="ARBA00007801"/>
    </source>
</evidence>
<evidence type="ECO:0000256" key="4">
    <source>
        <dbReference type="ARBA" id="ARBA00023002"/>
    </source>
</evidence>
<proteinExistence type="inferred from homology"/>
<organism evidence="7 8">
    <name type="scientific">Aulographum hederae CBS 113979</name>
    <dbReference type="NCBI Taxonomy" id="1176131"/>
    <lineage>
        <taxon>Eukaryota</taxon>
        <taxon>Fungi</taxon>
        <taxon>Dikarya</taxon>
        <taxon>Ascomycota</taxon>
        <taxon>Pezizomycotina</taxon>
        <taxon>Dothideomycetes</taxon>
        <taxon>Pleosporomycetidae</taxon>
        <taxon>Aulographales</taxon>
        <taxon>Aulographaceae</taxon>
    </lineage>
</organism>
<feature type="domain" description="FAD-binding" evidence="5">
    <location>
        <begin position="6"/>
        <end position="367"/>
    </location>
</feature>
<comment type="similarity">
    <text evidence="1">Belongs to the PheA/TfdB FAD monooxygenase family.</text>
</comment>
<dbReference type="PRINTS" id="PR00420">
    <property type="entry name" value="RNGMNOXGNASE"/>
</dbReference>
<keyword evidence="3" id="KW-0274">FAD</keyword>
<feature type="domain" description="Phenol hydroxylase-like C-terminal dimerisation" evidence="6">
    <location>
        <begin position="436"/>
        <end position="584"/>
    </location>
</feature>
<dbReference type="Gene3D" id="3.50.50.60">
    <property type="entry name" value="FAD/NAD(P)-binding domain"/>
    <property type="match status" value="1"/>
</dbReference>
<dbReference type="SUPFAM" id="SSF51905">
    <property type="entry name" value="FAD/NAD(P)-binding domain"/>
    <property type="match status" value="1"/>
</dbReference>
<protein>
    <submittedName>
        <fullName evidence="7">3-propionate hydroxylase</fullName>
    </submittedName>
</protein>
<dbReference type="Gene3D" id="3.30.9.10">
    <property type="entry name" value="D-Amino Acid Oxidase, subunit A, domain 2"/>
    <property type="match status" value="1"/>
</dbReference>